<dbReference type="Proteomes" id="UP000326169">
    <property type="component" value="Unassembled WGS sequence"/>
</dbReference>
<name>A0A5M3T772_LIMPL</name>
<dbReference type="InterPro" id="IPR029063">
    <property type="entry name" value="SAM-dependent_MTases_sf"/>
</dbReference>
<dbReference type="Gene3D" id="3.40.50.150">
    <property type="entry name" value="Vaccinia Virus protein VP39"/>
    <property type="match status" value="1"/>
</dbReference>
<comment type="catalytic activity">
    <reaction evidence="6 7">
        <text>a 2'-deoxyadenosine in DNA + S-adenosyl-L-methionine = an N(6)-methyl-2'-deoxyadenosine in DNA + S-adenosyl-L-homocysteine + H(+)</text>
        <dbReference type="Rhea" id="RHEA:15197"/>
        <dbReference type="Rhea" id="RHEA-COMP:12418"/>
        <dbReference type="Rhea" id="RHEA-COMP:12419"/>
        <dbReference type="ChEBI" id="CHEBI:15378"/>
        <dbReference type="ChEBI" id="CHEBI:57856"/>
        <dbReference type="ChEBI" id="CHEBI:59789"/>
        <dbReference type="ChEBI" id="CHEBI:90615"/>
        <dbReference type="ChEBI" id="CHEBI:90616"/>
        <dbReference type="EC" id="2.1.1.72"/>
    </reaction>
</comment>
<dbReference type="PANTHER" id="PTHR30481">
    <property type="entry name" value="DNA ADENINE METHYLASE"/>
    <property type="match status" value="1"/>
</dbReference>
<dbReference type="GeneID" id="301682765"/>
<dbReference type="GO" id="GO:0008168">
    <property type="term" value="F:methyltransferase activity"/>
    <property type="evidence" value="ECO:0007669"/>
    <property type="project" value="UniProtKB-KW"/>
</dbReference>
<evidence type="ECO:0000256" key="7">
    <source>
        <dbReference type="RuleBase" id="RU361257"/>
    </source>
</evidence>
<evidence type="ECO:0000256" key="3">
    <source>
        <dbReference type="ARBA" id="ARBA00022603"/>
    </source>
</evidence>
<dbReference type="InterPro" id="IPR002052">
    <property type="entry name" value="DNA_methylase_N6_adenine_CS"/>
</dbReference>
<dbReference type="NCBIfam" id="TIGR00571">
    <property type="entry name" value="dam"/>
    <property type="match status" value="1"/>
</dbReference>
<keyword evidence="3 7" id="KW-0489">Methyltransferase</keyword>
<sequence>MSQTSQPTVTSPPQTAPKPFLKWAGGKSRLIPQYTTYFPANYQTYYEPFLGGGAVFFYLQPNPAFLSDINSELINAYQCVRNHTEALISRLEKHQQQHNQGYYYQMRSQKFSNSLDQAARLIYLNKTCFNGLYRENRQGQFNVPMGKYKNPKICPRELLITASKTLQSATLKVQSFEAIVNEANSAADFVYFDPPYHPLSPTSNFTSYSRHKFGVDKQEKLAEIFGILHKRGVKVMLSNSDTELIRDLYKDFNIHPIQAGRAINSNPQNRGKITELLITSY</sequence>
<dbReference type="InterPro" id="IPR023095">
    <property type="entry name" value="Ade_MeTrfase_dom_2"/>
</dbReference>
<evidence type="ECO:0000256" key="5">
    <source>
        <dbReference type="ARBA" id="ARBA00022691"/>
    </source>
</evidence>
<protein>
    <recommendedName>
        <fullName evidence="2 7">Site-specific DNA-methyltransferase (adenine-specific)</fullName>
        <ecNumber evidence="2 7">2.1.1.72</ecNumber>
    </recommendedName>
</protein>
<comment type="caution">
    <text evidence="8">The sequence shown here is derived from an EMBL/GenBank/DDBJ whole genome shotgun (WGS) entry which is preliminary data.</text>
</comment>
<comment type="similarity">
    <text evidence="1 7">Belongs to the N(4)/N(6)-methyltransferase family.</text>
</comment>
<organism evidence="8 9">
    <name type="scientific">Limnospira platensis NIES-46</name>
    <dbReference type="NCBI Taxonomy" id="1236695"/>
    <lineage>
        <taxon>Bacteria</taxon>
        <taxon>Bacillati</taxon>
        <taxon>Cyanobacteriota</taxon>
        <taxon>Cyanophyceae</taxon>
        <taxon>Oscillatoriophycideae</taxon>
        <taxon>Oscillatoriales</taxon>
        <taxon>Sirenicapillariaceae</taxon>
        <taxon>Limnospira</taxon>
    </lineage>
</organism>
<keyword evidence="4 7" id="KW-0808">Transferase</keyword>
<accession>A0A5M3T772</accession>
<dbReference type="Pfam" id="PF02086">
    <property type="entry name" value="MethyltransfD12"/>
    <property type="match status" value="1"/>
</dbReference>
<keyword evidence="5 7" id="KW-0949">S-adenosyl-L-methionine</keyword>
<dbReference type="GO" id="GO:0032259">
    <property type="term" value="P:methylation"/>
    <property type="evidence" value="ECO:0007669"/>
    <property type="project" value="UniProtKB-KW"/>
</dbReference>
<dbReference type="PRINTS" id="PR00505">
    <property type="entry name" value="D12N6MTFRASE"/>
</dbReference>
<dbReference type="EC" id="2.1.1.72" evidence="2 7"/>
<keyword evidence="9" id="KW-1185">Reference proteome</keyword>
<dbReference type="SUPFAM" id="SSF53335">
    <property type="entry name" value="S-adenosyl-L-methionine-dependent methyltransferases"/>
    <property type="match status" value="1"/>
</dbReference>
<evidence type="ECO:0000256" key="4">
    <source>
        <dbReference type="ARBA" id="ARBA00022679"/>
    </source>
</evidence>
<evidence type="ECO:0000313" key="8">
    <source>
        <dbReference type="EMBL" id="GCE93858.1"/>
    </source>
</evidence>
<evidence type="ECO:0000256" key="2">
    <source>
        <dbReference type="ARBA" id="ARBA00011900"/>
    </source>
</evidence>
<dbReference type="PROSITE" id="PS00092">
    <property type="entry name" value="N6_MTASE"/>
    <property type="match status" value="1"/>
</dbReference>
<dbReference type="RefSeq" id="WP_006618775.1">
    <property type="nucleotide sequence ID" value="NZ_BIMW01000080.1"/>
</dbReference>
<evidence type="ECO:0000313" key="9">
    <source>
        <dbReference type="Proteomes" id="UP000326169"/>
    </source>
</evidence>
<reference evidence="8 9" key="1">
    <citation type="journal article" date="2019" name="J Genomics">
        <title>The Draft Genome of a Hydrogen-producing Cyanobacterium, Arthrospira platensis NIES-46.</title>
        <authorList>
            <person name="Suzuki S."/>
            <person name="Yamaguchi H."/>
            <person name="Kawachi M."/>
        </authorList>
    </citation>
    <scope>NUCLEOTIDE SEQUENCE [LARGE SCALE GENOMIC DNA]</scope>
    <source>
        <strain evidence="8 9">NIES-46</strain>
    </source>
</reference>
<dbReference type="Gene3D" id="1.10.1020.10">
    <property type="entry name" value="Adenine-specific Methyltransferase, Domain 2"/>
    <property type="match status" value="1"/>
</dbReference>
<dbReference type="PANTHER" id="PTHR30481:SF3">
    <property type="entry name" value="DNA ADENINE METHYLASE"/>
    <property type="match status" value="1"/>
</dbReference>
<dbReference type="InterPro" id="IPR012263">
    <property type="entry name" value="M_m6A_EcoRV"/>
</dbReference>
<proteinExistence type="inferred from homology"/>
<dbReference type="EMBL" id="BIMW01000080">
    <property type="protein sequence ID" value="GCE93858.1"/>
    <property type="molecule type" value="Genomic_DNA"/>
</dbReference>
<evidence type="ECO:0000256" key="1">
    <source>
        <dbReference type="ARBA" id="ARBA00006594"/>
    </source>
</evidence>
<gene>
    <name evidence="8" type="ORF">NIES46_19100</name>
</gene>
<dbReference type="PIRSF" id="PIRSF000398">
    <property type="entry name" value="M_m6A_EcoRV"/>
    <property type="match status" value="1"/>
</dbReference>
<dbReference type="InterPro" id="IPR012327">
    <property type="entry name" value="MeTrfase_D12"/>
</dbReference>
<evidence type="ECO:0000256" key="6">
    <source>
        <dbReference type="ARBA" id="ARBA00047942"/>
    </source>
</evidence>